<dbReference type="InterPro" id="IPR036264">
    <property type="entry name" value="Bact_exopeptidase_dim_dom"/>
</dbReference>
<dbReference type="SUPFAM" id="SSF53187">
    <property type="entry name" value="Zn-dependent exopeptidases"/>
    <property type="match status" value="1"/>
</dbReference>
<keyword evidence="1 4" id="KW-0378">Hydrolase</keyword>
<dbReference type="Gene3D" id="3.30.70.360">
    <property type="match status" value="1"/>
</dbReference>
<feature type="binding site" evidence="2">
    <location>
        <position position="111"/>
    </location>
    <ligand>
        <name>Mn(2+)</name>
        <dbReference type="ChEBI" id="CHEBI:29035"/>
        <label>2</label>
    </ligand>
</feature>
<dbReference type="Pfam" id="PF01546">
    <property type="entry name" value="Peptidase_M20"/>
    <property type="match status" value="1"/>
</dbReference>
<dbReference type="NCBIfam" id="TIGR01891">
    <property type="entry name" value="amidohydrolases"/>
    <property type="match status" value="1"/>
</dbReference>
<dbReference type="EMBL" id="SIRE01000014">
    <property type="protein sequence ID" value="TBL76385.1"/>
    <property type="molecule type" value="Genomic_DNA"/>
</dbReference>
<dbReference type="InterPro" id="IPR011650">
    <property type="entry name" value="Peptidase_M20_dimer"/>
</dbReference>
<keyword evidence="2" id="KW-0479">Metal-binding</keyword>
<feature type="binding site" evidence="2">
    <location>
        <position position="145"/>
    </location>
    <ligand>
        <name>Mn(2+)</name>
        <dbReference type="ChEBI" id="CHEBI:29035"/>
        <label>2</label>
    </ligand>
</feature>
<dbReference type="Proteomes" id="UP000293142">
    <property type="component" value="Unassembled WGS sequence"/>
</dbReference>
<dbReference type="RefSeq" id="WP_131015292.1">
    <property type="nucleotide sequence ID" value="NZ_SIRE01000014.1"/>
</dbReference>
<dbReference type="PIRSF" id="PIRSF005962">
    <property type="entry name" value="Pept_M20D_amidohydro"/>
    <property type="match status" value="1"/>
</dbReference>
<name>A0A4Q9DM52_9BACL</name>
<sequence length="397" mass="43562">MTEAIDEEVADDRKHKLLERLIHIRRVLHENPELSMEEFETTRRIREWLLEADITVLDFPQLKTGVIAEIVGEQDGPTVALRADIDALPIQERTGLPYASKIAGRMHACGHDFHTASLIGAADLLMRRRHELKGTVRLIFQPAEETASGAMLLVEAGVLDGVSAIFGMHNKPDLPVGTIGVRPGPLMASVDRFELDVVGIGGHAGIPDQSVDPIVAASQIVSSLQSIVSRSISSLHNAVVSVCSIHGGNTWNVIPDKVTLEGTVRTFQKEARQVIPAHMRRIAEGVATAYGASADFRWFPYLPMVHNDESLAELAAETAAELGYETVVAERTLGGEDFAVYRQNVPGFFVWIGTGGTQMWHHPAFTLDERSLLVGARYLSLLGLKVLQTYNQENEKE</sequence>
<dbReference type="GO" id="GO:0019877">
    <property type="term" value="P:diaminopimelate biosynthetic process"/>
    <property type="evidence" value="ECO:0007669"/>
    <property type="project" value="UniProtKB-ARBA"/>
</dbReference>
<dbReference type="AlphaFoldDB" id="A0A4Q9DM52"/>
<reference evidence="4 5" key="1">
    <citation type="submission" date="2019-02" db="EMBL/GenBank/DDBJ databases">
        <title>Paenibacillus sp. nov., isolated from surface-sterilized tissue of Thalictrum simplex L.</title>
        <authorList>
            <person name="Tuo L."/>
        </authorList>
    </citation>
    <scope>NUCLEOTIDE SEQUENCE [LARGE SCALE GENOMIC DNA]</scope>
    <source>
        <strain evidence="4 5">N2SHLJ1</strain>
    </source>
</reference>
<proteinExistence type="predicted"/>
<feature type="binding site" evidence="2">
    <location>
        <position position="109"/>
    </location>
    <ligand>
        <name>Mn(2+)</name>
        <dbReference type="ChEBI" id="CHEBI:29035"/>
        <label>2</label>
    </ligand>
</feature>
<comment type="caution">
    <text evidence="4">The sequence shown here is derived from an EMBL/GenBank/DDBJ whole genome shotgun (WGS) entry which is preliminary data.</text>
</comment>
<dbReference type="GO" id="GO:0046872">
    <property type="term" value="F:metal ion binding"/>
    <property type="evidence" value="ECO:0007669"/>
    <property type="project" value="UniProtKB-KW"/>
</dbReference>
<comment type="cofactor">
    <cofactor evidence="2">
        <name>Mn(2+)</name>
        <dbReference type="ChEBI" id="CHEBI:29035"/>
    </cofactor>
    <text evidence="2">The Mn(2+) ion enhances activity.</text>
</comment>
<dbReference type="PANTHER" id="PTHR11014:SF63">
    <property type="entry name" value="METALLOPEPTIDASE, PUTATIVE (AFU_ORTHOLOGUE AFUA_6G09600)-RELATED"/>
    <property type="match status" value="1"/>
</dbReference>
<gene>
    <name evidence="4" type="ORF">EYB31_20590</name>
</gene>
<evidence type="ECO:0000313" key="5">
    <source>
        <dbReference type="Proteomes" id="UP000293142"/>
    </source>
</evidence>
<dbReference type="Gene3D" id="3.40.630.10">
    <property type="entry name" value="Zn peptidases"/>
    <property type="match status" value="1"/>
</dbReference>
<dbReference type="OrthoDB" id="9776731at2"/>
<dbReference type="GO" id="GO:0050118">
    <property type="term" value="F:N-acetyldiaminopimelate deacetylase activity"/>
    <property type="evidence" value="ECO:0007669"/>
    <property type="project" value="UniProtKB-ARBA"/>
</dbReference>
<evidence type="ECO:0000256" key="2">
    <source>
        <dbReference type="PIRSR" id="PIRSR005962-1"/>
    </source>
</evidence>
<evidence type="ECO:0000256" key="1">
    <source>
        <dbReference type="ARBA" id="ARBA00022801"/>
    </source>
</evidence>
<dbReference type="InterPro" id="IPR002933">
    <property type="entry name" value="Peptidase_M20"/>
</dbReference>
<feature type="binding site" evidence="2">
    <location>
        <position position="361"/>
    </location>
    <ligand>
        <name>Mn(2+)</name>
        <dbReference type="ChEBI" id="CHEBI:29035"/>
        <label>2</label>
    </ligand>
</feature>
<feature type="domain" description="Peptidase M20 dimerisation" evidence="3">
    <location>
        <begin position="192"/>
        <end position="284"/>
    </location>
</feature>
<accession>A0A4Q9DM52</accession>
<feature type="binding site" evidence="2">
    <location>
        <position position="169"/>
    </location>
    <ligand>
        <name>Mn(2+)</name>
        <dbReference type="ChEBI" id="CHEBI:29035"/>
        <label>2</label>
    </ligand>
</feature>
<keyword evidence="2" id="KW-0464">Manganese</keyword>
<evidence type="ECO:0000259" key="3">
    <source>
        <dbReference type="Pfam" id="PF07687"/>
    </source>
</evidence>
<evidence type="ECO:0000313" key="4">
    <source>
        <dbReference type="EMBL" id="TBL76385.1"/>
    </source>
</evidence>
<dbReference type="PANTHER" id="PTHR11014">
    <property type="entry name" value="PEPTIDASE M20 FAMILY MEMBER"/>
    <property type="match status" value="1"/>
</dbReference>
<dbReference type="FunFam" id="3.30.70.360:FF:000001">
    <property type="entry name" value="N-acetyldiaminopimelate deacetylase"/>
    <property type="match status" value="1"/>
</dbReference>
<dbReference type="InterPro" id="IPR017439">
    <property type="entry name" value="Amidohydrolase"/>
</dbReference>
<dbReference type="Pfam" id="PF07687">
    <property type="entry name" value="M20_dimer"/>
    <property type="match status" value="1"/>
</dbReference>
<dbReference type="SUPFAM" id="SSF55031">
    <property type="entry name" value="Bacterial exopeptidase dimerisation domain"/>
    <property type="match status" value="1"/>
</dbReference>
<keyword evidence="5" id="KW-1185">Reference proteome</keyword>
<protein>
    <submittedName>
        <fullName evidence="4">Amidohydrolase</fullName>
    </submittedName>
</protein>
<organism evidence="4 5">
    <name type="scientific">Paenibacillus thalictri</name>
    <dbReference type="NCBI Taxonomy" id="2527873"/>
    <lineage>
        <taxon>Bacteria</taxon>
        <taxon>Bacillati</taxon>
        <taxon>Bacillota</taxon>
        <taxon>Bacilli</taxon>
        <taxon>Bacillales</taxon>
        <taxon>Paenibacillaceae</taxon>
        <taxon>Paenibacillus</taxon>
    </lineage>
</organism>